<sequence>MDINKVNLNLLVYFDTLLTECSVSKAADKSHLSQAAMSKILKQLRYIFDDPLFIREAHGLKPTPRALAVSPKIKTFLANANEIFEKDEFDPCTETVRFNLVVGSHGELLILSKLSAYLAQHAPNFILKTIWVSENLNLDELLATTVDLAISADFLPYGTVINKEFLLEEEMACAMRKAHPLANKQLTQNLLMKADHVEIQFIEKALQEQWADPGLKRNIKVTVSNLISALEVIRDTDYLAIVPRHLAIVLNEKQDFEIKPLPFQKKSFTVNMFYHKRFNNYKPLLWLMKIIKEHCL</sequence>
<dbReference type="Gene3D" id="1.10.10.10">
    <property type="entry name" value="Winged helix-like DNA-binding domain superfamily/Winged helix DNA-binding domain"/>
    <property type="match status" value="1"/>
</dbReference>
<gene>
    <name evidence="6" type="ORF">DGG96_19330</name>
    <name evidence="7" type="ORF">ELY20_16175</name>
</gene>
<dbReference type="RefSeq" id="WP_110144118.1">
    <property type="nucleotide sequence ID" value="NZ_QHJG01000050.1"/>
</dbReference>
<evidence type="ECO:0000313" key="9">
    <source>
        <dbReference type="Proteomes" id="UP000287374"/>
    </source>
</evidence>
<evidence type="ECO:0000313" key="8">
    <source>
        <dbReference type="Proteomes" id="UP000247152"/>
    </source>
</evidence>
<organism evidence="6 8">
    <name type="scientific">Legionella qingyii</name>
    <dbReference type="NCBI Taxonomy" id="2184757"/>
    <lineage>
        <taxon>Bacteria</taxon>
        <taxon>Pseudomonadati</taxon>
        <taxon>Pseudomonadota</taxon>
        <taxon>Gammaproteobacteria</taxon>
        <taxon>Legionellales</taxon>
        <taxon>Legionellaceae</taxon>
        <taxon>Legionella</taxon>
    </lineage>
</organism>
<dbReference type="InterPro" id="IPR050389">
    <property type="entry name" value="LysR-type_TF"/>
</dbReference>
<evidence type="ECO:0000256" key="2">
    <source>
        <dbReference type="ARBA" id="ARBA00023015"/>
    </source>
</evidence>
<dbReference type="PANTHER" id="PTHR30118">
    <property type="entry name" value="HTH-TYPE TRANSCRIPTIONAL REGULATOR LEUO-RELATED"/>
    <property type="match status" value="1"/>
</dbReference>
<keyword evidence="4" id="KW-0804">Transcription</keyword>
<dbReference type="SUPFAM" id="SSF46785">
    <property type="entry name" value="Winged helix' DNA-binding domain"/>
    <property type="match status" value="1"/>
</dbReference>
<dbReference type="GO" id="GO:0003677">
    <property type="term" value="F:DNA binding"/>
    <property type="evidence" value="ECO:0007669"/>
    <property type="project" value="UniProtKB-KW"/>
</dbReference>
<dbReference type="Proteomes" id="UP000287374">
    <property type="component" value="Unassembled WGS sequence"/>
</dbReference>
<name>A0A317TYP2_9GAMM</name>
<dbReference type="InterPro" id="IPR036388">
    <property type="entry name" value="WH-like_DNA-bd_sf"/>
</dbReference>
<reference evidence="6 8" key="1">
    <citation type="submission" date="2018-05" db="EMBL/GenBank/DDBJ databases">
        <title>Legionella qingyii sp.nov., whole genome shotgun sequence.</title>
        <authorList>
            <person name="Wu H."/>
            <person name="Zhu Q."/>
            <person name="Hu C."/>
        </authorList>
    </citation>
    <scope>NUCLEOTIDE SEQUENCE [LARGE SCALE GENOMIC DNA]</scope>
    <source>
        <strain evidence="6 8">HEB18</strain>
    </source>
</reference>
<keyword evidence="2" id="KW-0805">Transcription regulation</keyword>
<dbReference type="Proteomes" id="UP000247152">
    <property type="component" value="Unassembled WGS sequence"/>
</dbReference>
<feature type="domain" description="HTH lysR-type" evidence="5">
    <location>
        <begin position="6"/>
        <end position="63"/>
    </location>
</feature>
<protein>
    <submittedName>
        <fullName evidence="6">LysR family transcriptional regulator</fullName>
    </submittedName>
</protein>
<dbReference type="InterPro" id="IPR036390">
    <property type="entry name" value="WH_DNA-bd_sf"/>
</dbReference>
<dbReference type="InterPro" id="IPR000847">
    <property type="entry name" value="LysR_HTH_N"/>
</dbReference>
<dbReference type="PANTHER" id="PTHR30118:SF15">
    <property type="entry name" value="TRANSCRIPTIONAL REGULATORY PROTEIN"/>
    <property type="match status" value="1"/>
</dbReference>
<evidence type="ECO:0000313" key="7">
    <source>
        <dbReference type="EMBL" id="RUR18976.1"/>
    </source>
</evidence>
<proteinExistence type="inferred from homology"/>
<evidence type="ECO:0000259" key="5">
    <source>
        <dbReference type="PROSITE" id="PS50931"/>
    </source>
</evidence>
<dbReference type="SUPFAM" id="SSF53850">
    <property type="entry name" value="Periplasmic binding protein-like II"/>
    <property type="match status" value="1"/>
</dbReference>
<evidence type="ECO:0000256" key="3">
    <source>
        <dbReference type="ARBA" id="ARBA00023125"/>
    </source>
</evidence>
<dbReference type="CDD" id="cd08417">
    <property type="entry name" value="PBP2_Nitroaromatics_like"/>
    <property type="match status" value="1"/>
</dbReference>
<dbReference type="InterPro" id="IPR005119">
    <property type="entry name" value="LysR_subst-bd"/>
</dbReference>
<comment type="similarity">
    <text evidence="1">Belongs to the LysR transcriptional regulatory family.</text>
</comment>
<evidence type="ECO:0000256" key="1">
    <source>
        <dbReference type="ARBA" id="ARBA00009437"/>
    </source>
</evidence>
<reference evidence="7 9" key="2">
    <citation type="submission" date="2018-12" db="EMBL/GenBank/DDBJ databases">
        <title>Legionella sp,whole genome shotgun sequence.</title>
        <authorList>
            <person name="Wu H."/>
        </authorList>
    </citation>
    <scope>NUCLEOTIDE SEQUENCE [LARGE SCALE GENOMIC DNA]</scope>
    <source>
        <strain evidence="9">km489</strain>
        <strain evidence="7">Km489</strain>
    </source>
</reference>
<keyword evidence="3" id="KW-0238">DNA-binding</keyword>
<dbReference type="Gene3D" id="3.40.190.10">
    <property type="entry name" value="Periplasmic binding protein-like II"/>
    <property type="match status" value="2"/>
</dbReference>
<evidence type="ECO:0000256" key="4">
    <source>
        <dbReference type="ARBA" id="ARBA00023163"/>
    </source>
</evidence>
<dbReference type="Pfam" id="PF03466">
    <property type="entry name" value="LysR_substrate"/>
    <property type="match status" value="1"/>
</dbReference>
<accession>A0A317TYP2</accession>
<dbReference type="Pfam" id="PF00126">
    <property type="entry name" value="HTH_1"/>
    <property type="match status" value="1"/>
</dbReference>
<dbReference type="AlphaFoldDB" id="A0A317TYP2"/>
<dbReference type="EMBL" id="QHJG01000050">
    <property type="protein sequence ID" value="PWY53995.1"/>
    <property type="molecule type" value="Genomic_DNA"/>
</dbReference>
<dbReference type="InterPro" id="IPR037402">
    <property type="entry name" value="YidZ_PBP2"/>
</dbReference>
<comment type="caution">
    <text evidence="6">The sequence shown here is derived from an EMBL/GenBank/DDBJ whole genome shotgun (WGS) entry which is preliminary data.</text>
</comment>
<dbReference type="PROSITE" id="PS50931">
    <property type="entry name" value="HTH_LYSR"/>
    <property type="match status" value="1"/>
</dbReference>
<keyword evidence="9" id="KW-1185">Reference proteome</keyword>
<evidence type="ECO:0000313" key="6">
    <source>
        <dbReference type="EMBL" id="PWY53995.1"/>
    </source>
</evidence>
<dbReference type="GO" id="GO:0003700">
    <property type="term" value="F:DNA-binding transcription factor activity"/>
    <property type="evidence" value="ECO:0007669"/>
    <property type="project" value="InterPro"/>
</dbReference>
<dbReference type="EMBL" id="RZGX01000032">
    <property type="protein sequence ID" value="RUR18976.1"/>
    <property type="molecule type" value="Genomic_DNA"/>
</dbReference>
<dbReference type="OrthoDB" id="8557381at2"/>